<proteinExistence type="predicted"/>
<dbReference type="RefSeq" id="WP_371237985.1">
    <property type="nucleotide sequence ID" value="NZ_JAHWZY010000010.1"/>
</dbReference>
<evidence type="ECO:0000313" key="3">
    <source>
        <dbReference type="Proteomes" id="UP001567537"/>
    </source>
</evidence>
<evidence type="ECO:0000313" key="2">
    <source>
        <dbReference type="EMBL" id="MEZ3179442.1"/>
    </source>
</evidence>
<feature type="transmembrane region" description="Helical" evidence="1">
    <location>
        <begin position="45"/>
        <end position="61"/>
    </location>
</feature>
<organism evidence="2 3">
    <name type="scientific">Streptomyces pimonensis</name>
    <dbReference type="NCBI Taxonomy" id="2860288"/>
    <lineage>
        <taxon>Bacteria</taxon>
        <taxon>Bacillati</taxon>
        <taxon>Actinomycetota</taxon>
        <taxon>Actinomycetes</taxon>
        <taxon>Kitasatosporales</taxon>
        <taxon>Streptomycetaceae</taxon>
        <taxon>Streptomyces</taxon>
    </lineage>
</organism>
<comment type="caution">
    <text evidence="2">The sequence shown here is derived from an EMBL/GenBank/DDBJ whole genome shotgun (WGS) entry which is preliminary data.</text>
</comment>
<feature type="transmembrane region" description="Helical" evidence="1">
    <location>
        <begin position="21"/>
        <end position="39"/>
    </location>
</feature>
<accession>A0ABV4J0B6</accession>
<keyword evidence="1" id="KW-1133">Transmembrane helix</keyword>
<dbReference type="EMBL" id="JAHWZY010000010">
    <property type="protein sequence ID" value="MEZ3179442.1"/>
    <property type="molecule type" value="Genomic_DNA"/>
</dbReference>
<gene>
    <name evidence="2" type="ORF">KYY02_12295</name>
</gene>
<keyword evidence="1" id="KW-0812">Transmembrane</keyword>
<dbReference type="Proteomes" id="UP001567537">
    <property type="component" value="Unassembled WGS sequence"/>
</dbReference>
<name>A0ABV4J0B6_9ACTN</name>
<protein>
    <submittedName>
        <fullName evidence="2">Uncharacterized protein</fullName>
    </submittedName>
</protein>
<sequence length="75" mass="7781">MTTTAAKPHARPAHPLILRPGACLLLTLTVVTATVAAAYGATGHRVLAAVLAAATLARLAVRRHRRTADAGRRHG</sequence>
<keyword evidence="3" id="KW-1185">Reference proteome</keyword>
<reference evidence="2 3" key="1">
    <citation type="journal article" date="2021" name="Res Sq">
        <title>Streptomyces Pimoensis sp. nov., Isolated From the Taklimakan Desert in Xinjiang, China.</title>
        <authorList>
            <person name="Zhang P."/>
            <person name="Luo X."/>
            <person name="Luo X."/>
            <person name="Liu Z."/>
            <person name="Xia Z."/>
            <person name="Wan C."/>
            <person name="zhang L."/>
        </authorList>
    </citation>
    <scope>NUCLEOTIDE SEQUENCE [LARGE SCALE GENOMIC DNA]</scope>
    <source>
        <strain evidence="2 3">TRM75549</strain>
    </source>
</reference>
<keyword evidence="1" id="KW-0472">Membrane</keyword>
<evidence type="ECO:0000256" key="1">
    <source>
        <dbReference type="SAM" id="Phobius"/>
    </source>
</evidence>